<accession>A0A2S7K0U4</accession>
<reference evidence="2 3" key="1">
    <citation type="submission" date="2017-12" db="EMBL/GenBank/DDBJ databases">
        <authorList>
            <person name="Hurst M.R.H."/>
        </authorList>
    </citation>
    <scope>NUCLEOTIDE SEQUENCE [LARGE SCALE GENOMIC DNA]</scope>
    <source>
        <strain evidence="2 3">SY-3-19</strain>
    </source>
</reference>
<feature type="transmembrane region" description="Helical" evidence="1">
    <location>
        <begin position="39"/>
        <end position="60"/>
    </location>
</feature>
<dbReference type="AlphaFoldDB" id="A0A2S7K0U4"/>
<organism evidence="2 3">
    <name type="scientific">Hyphococcus luteus</name>
    <dbReference type="NCBI Taxonomy" id="2058213"/>
    <lineage>
        <taxon>Bacteria</taxon>
        <taxon>Pseudomonadati</taxon>
        <taxon>Pseudomonadota</taxon>
        <taxon>Alphaproteobacteria</taxon>
        <taxon>Parvularculales</taxon>
        <taxon>Parvularculaceae</taxon>
        <taxon>Hyphococcus</taxon>
    </lineage>
</organism>
<keyword evidence="1" id="KW-1133">Transmembrane helix</keyword>
<dbReference type="EMBL" id="PJCH01000015">
    <property type="protein sequence ID" value="PQA86132.1"/>
    <property type="molecule type" value="Genomic_DNA"/>
</dbReference>
<dbReference type="InterPro" id="IPR021484">
    <property type="entry name" value="DUF3137"/>
</dbReference>
<evidence type="ECO:0008006" key="4">
    <source>
        <dbReference type="Google" id="ProtNLM"/>
    </source>
</evidence>
<dbReference type="Proteomes" id="UP000239504">
    <property type="component" value="Unassembled WGS sequence"/>
</dbReference>
<dbReference type="Pfam" id="PF11335">
    <property type="entry name" value="DUF3137"/>
    <property type="match status" value="1"/>
</dbReference>
<keyword evidence="1" id="KW-0812">Transmembrane</keyword>
<comment type="caution">
    <text evidence="2">The sequence shown here is derived from an EMBL/GenBank/DDBJ whole genome shotgun (WGS) entry which is preliminary data.</text>
</comment>
<evidence type="ECO:0000256" key="1">
    <source>
        <dbReference type="SAM" id="Phobius"/>
    </source>
</evidence>
<dbReference type="OrthoDB" id="4960523at2"/>
<keyword evidence="1" id="KW-0472">Membrane</keyword>
<name>A0A2S7K0U4_9PROT</name>
<proteinExistence type="predicted"/>
<evidence type="ECO:0000313" key="2">
    <source>
        <dbReference type="EMBL" id="PQA86132.1"/>
    </source>
</evidence>
<protein>
    <recommendedName>
        <fullName evidence="4">DUF3137 domain-containing protein</fullName>
    </recommendedName>
</protein>
<keyword evidence="3" id="KW-1185">Reference proteome</keyword>
<gene>
    <name evidence="2" type="ORF">CW354_17380</name>
</gene>
<sequence length="326" mass="36846">MNMTMRPPSDREEFHGFPAFYEAEIAPYLRQKEDARQKAILHAALMGIGGAVAALAAFRFGPFGGGNMQAGIIIAMLTLAVAMWRINRTRSNITRGLLERVCRKLGFAYRRDIGRPEYFSDYDRLKLMPSFNRESWEDEVRGTRDGADFVFCEAHLKYKSSGKNSSTRTVFHGQLLVIDYHKDFLGETVVRRDAGLFNRFGKPGADFRQVGIASPKFEKIFEAWSTDQVEARNLLDPIVLERFEELDRLFDGAKLRAAFASGRLYIALETGDKLNMGSMFAPLEGPERVEKILHEFDLIFDLIDVLIKQVDGRLDGAFSVAAVRGQ</sequence>
<feature type="transmembrane region" description="Helical" evidence="1">
    <location>
        <begin position="66"/>
        <end position="86"/>
    </location>
</feature>
<evidence type="ECO:0000313" key="3">
    <source>
        <dbReference type="Proteomes" id="UP000239504"/>
    </source>
</evidence>